<dbReference type="InterPro" id="IPR005650">
    <property type="entry name" value="BlaI_family"/>
</dbReference>
<gene>
    <name evidence="6" type="ORF">ACFQ34_22170</name>
</gene>
<name>A0ABW3VMV1_9PSEU</name>
<keyword evidence="3" id="KW-0238">DNA-binding</keyword>
<dbReference type="Proteomes" id="UP001597182">
    <property type="component" value="Unassembled WGS sequence"/>
</dbReference>
<accession>A0ABW3VMV1</accession>
<dbReference type="Gene3D" id="1.10.10.10">
    <property type="entry name" value="Winged helix-like DNA-binding domain superfamily/Winged helix DNA-binding domain"/>
    <property type="match status" value="1"/>
</dbReference>
<dbReference type="RefSeq" id="WP_013676920.1">
    <property type="nucleotide sequence ID" value="NZ_BAABKS010000073.1"/>
</dbReference>
<evidence type="ECO:0000313" key="6">
    <source>
        <dbReference type="EMBL" id="MFD1236008.1"/>
    </source>
</evidence>
<dbReference type="SUPFAM" id="SSF46785">
    <property type="entry name" value="Winged helix' DNA-binding domain"/>
    <property type="match status" value="1"/>
</dbReference>
<evidence type="ECO:0000256" key="4">
    <source>
        <dbReference type="ARBA" id="ARBA00023163"/>
    </source>
</evidence>
<evidence type="ECO:0000256" key="2">
    <source>
        <dbReference type="ARBA" id="ARBA00023015"/>
    </source>
</evidence>
<sequence>MGRREPDGDVIDDDTEGRARSARVAGPRRPAGELENEVLAVLWAADTALVPAQVQDALGPGLAYNTVQTILTRLHAKGAVERERAGRAHAYRPVLDQNGLTARQMRGLLDRGSDRTAVLRRFVAELGGEDEAVLGELLRRTESTPRESGGSAQPSSVSHDPAPETARPRRRRSSSP</sequence>
<keyword evidence="7" id="KW-1185">Reference proteome</keyword>
<dbReference type="EMBL" id="JBHTMB010000195">
    <property type="protein sequence ID" value="MFD1236008.1"/>
    <property type="molecule type" value="Genomic_DNA"/>
</dbReference>
<feature type="region of interest" description="Disordered" evidence="5">
    <location>
        <begin position="1"/>
        <end position="30"/>
    </location>
</feature>
<evidence type="ECO:0000256" key="1">
    <source>
        <dbReference type="ARBA" id="ARBA00011046"/>
    </source>
</evidence>
<keyword evidence="2" id="KW-0805">Transcription regulation</keyword>
<evidence type="ECO:0000256" key="5">
    <source>
        <dbReference type="SAM" id="MobiDB-lite"/>
    </source>
</evidence>
<comment type="similarity">
    <text evidence="1">Belongs to the BlaI transcriptional regulatory family.</text>
</comment>
<dbReference type="InterPro" id="IPR036390">
    <property type="entry name" value="WH_DNA-bd_sf"/>
</dbReference>
<comment type="caution">
    <text evidence="6">The sequence shown here is derived from an EMBL/GenBank/DDBJ whole genome shotgun (WGS) entry which is preliminary data.</text>
</comment>
<evidence type="ECO:0000256" key="3">
    <source>
        <dbReference type="ARBA" id="ARBA00023125"/>
    </source>
</evidence>
<feature type="region of interest" description="Disordered" evidence="5">
    <location>
        <begin position="135"/>
        <end position="176"/>
    </location>
</feature>
<organism evidence="6 7">
    <name type="scientific">Pseudonocardia benzenivorans</name>
    <dbReference type="NCBI Taxonomy" id="228005"/>
    <lineage>
        <taxon>Bacteria</taxon>
        <taxon>Bacillati</taxon>
        <taxon>Actinomycetota</taxon>
        <taxon>Actinomycetes</taxon>
        <taxon>Pseudonocardiales</taxon>
        <taxon>Pseudonocardiaceae</taxon>
        <taxon>Pseudonocardia</taxon>
    </lineage>
</organism>
<dbReference type="InterPro" id="IPR036388">
    <property type="entry name" value="WH-like_DNA-bd_sf"/>
</dbReference>
<proteinExistence type="inferred from homology"/>
<dbReference type="Pfam" id="PF03965">
    <property type="entry name" value="Penicillinase_R"/>
    <property type="match status" value="1"/>
</dbReference>
<evidence type="ECO:0000313" key="7">
    <source>
        <dbReference type="Proteomes" id="UP001597182"/>
    </source>
</evidence>
<protein>
    <submittedName>
        <fullName evidence="6">BlaI/MecI/CopY family transcriptional regulator</fullName>
    </submittedName>
</protein>
<keyword evidence="4" id="KW-0804">Transcription</keyword>
<reference evidence="7" key="1">
    <citation type="journal article" date="2019" name="Int. J. Syst. Evol. Microbiol.">
        <title>The Global Catalogue of Microorganisms (GCM) 10K type strain sequencing project: providing services to taxonomists for standard genome sequencing and annotation.</title>
        <authorList>
            <consortium name="The Broad Institute Genomics Platform"/>
            <consortium name="The Broad Institute Genome Sequencing Center for Infectious Disease"/>
            <person name="Wu L."/>
            <person name="Ma J."/>
        </authorList>
    </citation>
    <scope>NUCLEOTIDE SEQUENCE [LARGE SCALE GENOMIC DNA]</scope>
    <source>
        <strain evidence="7">CCUG 49018</strain>
    </source>
</reference>